<evidence type="ECO:0000313" key="5">
    <source>
        <dbReference type="EMBL" id="RYU13151.1"/>
    </source>
</evidence>
<reference evidence="5 6" key="1">
    <citation type="submission" date="2019-01" db="EMBL/GenBank/DDBJ databases">
        <title>Nocardioides guangzhouensis sp. nov., an actinobacterium isolated from soil.</title>
        <authorList>
            <person name="Fu Y."/>
            <person name="Cai Y."/>
            <person name="Lin Z."/>
            <person name="Chen P."/>
        </authorList>
    </citation>
    <scope>NUCLEOTIDE SEQUENCE [LARGE SCALE GENOMIC DNA]</scope>
    <source>
        <strain evidence="5 6">NBRC 105384</strain>
    </source>
</reference>
<evidence type="ECO:0000256" key="1">
    <source>
        <dbReference type="ARBA" id="ARBA00006432"/>
    </source>
</evidence>
<dbReference type="CDD" id="cd17631">
    <property type="entry name" value="FACL_FadD13-like"/>
    <property type="match status" value="1"/>
</dbReference>
<sequence length="509" mass="54911">MVEMFGELAERRRDHPALVGAARTVTYGELWERANRVANALTAAGIGEGQRVAHLDLNNPEFFELMLGAGKVGAAIAPLNFRLTPQEMGRIVADSGATVLVLGAPFEPALPAIQAEAPGLTRVVRVGEDYEAWLAEASDADPGRTSRPGDVVLQLYTSGTTGLPKGVMLTNDNCSALLDVADAWNVDETSVSLVAMPLFHIGGSGWANVSLARGGTNVLVPMIDPAALLDTIEQRRITNAFLVPAVLQMLCAVPGADDRDFSSIRSIAYGASPITSAALSRSLQVFKAPLFQVYGLTETTGAITELSSTDHDPGGPRQHLMRSAGKPYPWVEMKAVDPATGKDCGPGEVGEIRIRSVQNSPGYWHRPDETEKAFDSDGWLHTGDAGYFDDEGYLFLTDRIKDMIVTGAENVYPIEVESALSEHPDVADVAVIGVPDERWGETVKAVVVRRPGSELTEDELLAWTKDRIAGFKRPRSVDFADELPRNPSGKLLKRVLREPYWAGTERAIG</sequence>
<proteinExistence type="inferred from homology"/>
<evidence type="ECO:0000256" key="2">
    <source>
        <dbReference type="ARBA" id="ARBA00022598"/>
    </source>
</evidence>
<keyword evidence="2 5" id="KW-0436">Ligase</keyword>
<dbReference type="OrthoDB" id="9803968at2"/>
<accession>A0A4Q5J649</accession>
<organism evidence="5 6">
    <name type="scientific">Nocardioides iriomotensis</name>
    <dbReference type="NCBI Taxonomy" id="715784"/>
    <lineage>
        <taxon>Bacteria</taxon>
        <taxon>Bacillati</taxon>
        <taxon>Actinomycetota</taxon>
        <taxon>Actinomycetes</taxon>
        <taxon>Propionibacteriales</taxon>
        <taxon>Nocardioidaceae</taxon>
        <taxon>Nocardioides</taxon>
    </lineage>
</organism>
<gene>
    <name evidence="5" type="ORF">ETU37_08485</name>
</gene>
<dbReference type="InterPro" id="IPR025110">
    <property type="entry name" value="AMP-bd_C"/>
</dbReference>
<dbReference type="Proteomes" id="UP000291189">
    <property type="component" value="Unassembled WGS sequence"/>
</dbReference>
<keyword evidence="6" id="KW-1185">Reference proteome</keyword>
<name>A0A4Q5J649_9ACTN</name>
<evidence type="ECO:0000259" key="4">
    <source>
        <dbReference type="Pfam" id="PF13193"/>
    </source>
</evidence>
<dbReference type="FunFam" id="3.30.300.30:FF:000008">
    <property type="entry name" value="2,3-dihydroxybenzoate-AMP ligase"/>
    <property type="match status" value="1"/>
</dbReference>
<dbReference type="InterPro" id="IPR042099">
    <property type="entry name" value="ANL_N_sf"/>
</dbReference>
<dbReference type="Pfam" id="PF00501">
    <property type="entry name" value="AMP-binding"/>
    <property type="match status" value="1"/>
</dbReference>
<dbReference type="Gene3D" id="3.30.300.30">
    <property type="match status" value="1"/>
</dbReference>
<comment type="similarity">
    <text evidence="1">Belongs to the ATP-dependent AMP-binding enzyme family.</text>
</comment>
<evidence type="ECO:0000313" key="6">
    <source>
        <dbReference type="Proteomes" id="UP000291189"/>
    </source>
</evidence>
<dbReference type="PANTHER" id="PTHR43767:SF1">
    <property type="entry name" value="NONRIBOSOMAL PEPTIDE SYNTHASE PES1 (EUROFUNG)-RELATED"/>
    <property type="match status" value="1"/>
</dbReference>
<dbReference type="InterPro" id="IPR045851">
    <property type="entry name" value="AMP-bd_C_sf"/>
</dbReference>
<dbReference type="NCBIfam" id="NF004837">
    <property type="entry name" value="PRK06187.1"/>
    <property type="match status" value="1"/>
</dbReference>
<comment type="caution">
    <text evidence="5">The sequence shown here is derived from an EMBL/GenBank/DDBJ whole genome shotgun (WGS) entry which is preliminary data.</text>
</comment>
<dbReference type="PANTHER" id="PTHR43767">
    <property type="entry name" value="LONG-CHAIN-FATTY-ACID--COA LIGASE"/>
    <property type="match status" value="1"/>
</dbReference>
<dbReference type="SUPFAM" id="SSF56801">
    <property type="entry name" value="Acetyl-CoA synthetase-like"/>
    <property type="match status" value="1"/>
</dbReference>
<feature type="domain" description="AMP-binding enzyme C-terminal" evidence="4">
    <location>
        <begin position="415"/>
        <end position="490"/>
    </location>
</feature>
<feature type="domain" description="AMP-dependent synthetase/ligase" evidence="3">
    <location>
        <begin position="9"/>
        <end position="364"/>
    </location>
</feature>
<dbReference type="AlphaFoldDB" id="A0A4Q5J649"/>
<evidence type="ECO:0000259" key="3">
    <source>
        <dbReference type="Pfam" id="PF00501"/>
    </source>
</evidence>
<dbReference type="InterPro" id="IPR050237">
    <property type="entry name" value="ATP-dep_AMP-bd_enzyme"/>
</dbReference>
<dbReference type="Pfam" id="PF13193">
    <property type="entry name" value="AMP-binding_C"/>
    <property type="match status" value="1"/>
</dbReference>
<dbReference type="Gene3D" id="3.40.50.12780">
    <property type="entry name" value="N-terminal domain of ligase-like"/>
    <property type="match status" value="1"/>
</dbReference>
<dbReference type="InterPro" id="IPR000873">
    <property type="entry name" value="AMP-dep_synth/lig_dom"/>
</dbReference>
<dbReference type="EMBL" id="SDPU01000020">
    <property type="protein sequence ID" value="RYU13151.1"/>
    <property type="molecule type" value="Genomic_DNA"/>
</dbReference>
<protein>
    <submittedName>
        <fullName evidence="5">Long-chain-fatty-acid--CoA ligase</fullName>
    </submittedName>
</protein>
<dbReference type="GO" id="GO:0016878">
    <property type="term" value="F:acid-thiol ligase activity"/>
    <property type="evidence" value="ECO:0007669"/>
    <property type="project" value="UniProtKB-ARBA"/>
</dbReference>